<dbReference type="Proteomes" id="UP001149165">
    <property type="component" value="Unassembled WGS sequence"/>
</dbReference>
<gene>
    <name evidence="7" type="ORF">N7456_008845</name>
</gene>
<feature type="compositionally biased region" description="Basic and acidic residues" evidence="5">
    <location>
        <begin position="349"/>
        <end position="364"/>
    </location>
</feature>
<feature type="region of interest" description="Disordered" evidence="5">
    <location>
        <begin position="332"/>
        <end position="371"/>
    </location>
</feature>
<evidence type="ECO:0000313" key="7">
    <source>
        <dbReference type="EMBL" id="KAJ5092984.1"/>
    </source>
</evidence>
<dbReference type="PANTHER" id="PTHR31465:SF15">
    <property type="entry name" value="LIPID TRANSPORTER ATNI-RELATED"/>
    <property type="match status" value="1"/>
</dbReference>
<sequence length="384" mass="43457">MASSTTTTASASATATCLNISPGKNGYLPPESCDVILYYVPSFGAAIFFCVLFGLTTMVHLAQAIIYKKLIHYKGYAWVIIVGSAWELLAFVFRALQTRHQESDLYDTMYTLFFLLAPIWINAFLYMTLGRMNNFFLPDKKFFHISARRLGTVFVFLDIFAFLVQAAGAVLSSNQGGSEKTVMMGVHIYMGGIGLQEVFILCFTTLAVQLHRTMIQMESRGESVDKLSNCAFSWRWMFYSVYFALGMITIRIIFRIGQYAQGTSTTNPVLTHEAYEYVFDAAPMFLCLLAINLFHPGRNLQGEGAKFEKLSRAQKKEKKRLAKLDKEGLKEETLRTSDDAVEVPLQAYGDREHSPERPYGDRYDSSAGTYDEAYENSRRYYEAV</sequence>
<feature type="transmembrane region" description="Helical" evidence="6">
    <location>
        <begin position="150"/>
        <end position="168"/>
    </location>
</feature>
<accession>A0A9W9K4Q0</accession>
<feature type="transmembrane region" description="Helical" evidence="6">
    <location>
        <begin position="76"/>
        <end position="96"/>
    </location>
</feature>
<keyword evidence="3 6" id="KW-1133">Transmembrane helix</keyword>
<evidence type="ECO:0000256" key="3">
    <source>
        <dbReference type="ARBA" id="ARBA00022989"/>
    </source>
</evidence>
<protein>
    <recommendedName>
        <fullName evidence="9">RTA-like protein</fullName>
    </recommendedName>
</protein>
<reference evidence="7" key="2">
    <citation type="journal article" date="2023" name="IMA Fungus">
        <title>Comparative genomic study of the Penicillium genus elucidates a diverse pangenome and 15 lateral gene transfer events.</title>
        <authorList>
            <person name="Petersen C."/>
            <person name="Sorensen T."/>
            <person name="Nielsen M.R."/>
            <person name="Sondergaard T.E."/>
            <person name="Sorensen J.L."/>
            <person name="Fitzpatrick D.A."/>
            <person name="Frisvad J.C."/>
            <person name="Nielsen K.L."/>
        </authorList>
    </citation>
    <scope>NUCLEOTIDE SEQUENCE</scope>
    <source>
        <strain evidence="7">IBT 30069</strain>
    </source>
</reference>
<keyword evidence="4 6" id="KW-0472">Membrane</keyword>
<feature type="transmembrane region" description="Helical" evidence="6">
    <location>
        <begin position="188"/>
        <end position="210"/>
    </location>
</feature>
<organism evidence="7 8">
    <name type="scientific">Penicillium angulare</name>
    <dbReference type="NCBI Taxonomy" id="116970"/>
    <lineage>
        <taxon>Eukaryota</taxon>
        <taxon>Fungi</taxon>
        <taxon>Dikarya</taxon>
        <taxon>Ascomycota</taxon>
        <taxon>Pezizomycotina</taxon>
        <taxon>Eurotiomycetes</taxon>
        <taxon>Eurotiomycetidae</taxon>
        <taxon>Eurotiales</taxon>
        <taxon>Aspergillaceae</taxon>
        <taxon>Penicillium</taxon>
    </lineage>
</organism>
<feature type="transmembrane region" description="Helical" evidence="6">
    <location>
        <begin position="236"/>
        <end position="254"/>
    </location>
</feature>
<dbReference type="EMBL" id="JAPQKH010000006">
    <property type="protein sequence ID" value="KAJ5092984.1"/>
    <property type="molecule type" value="Genomic_DNA"/>
</dbReference>
<evidence type="ECO:0000313" key="8">
    <source>
        <dbReference type="Proteomes" id="UP001149165"/>
    </source>
</evidence>
<keyword evidence="2 6" id="KW-0812">Transmembrane</keyword>
<dbReference type="OrthoDB" id="5384040at2759"/>
<proteinExistence type="predicted"/>
<feature type="transmembrane region" description="Helical" evidence="6">
    <location>
        <begin position="108"/>
        <end position="129"/>
    </location>
</feature>
<evidence type="ECO:0000256" key="4">
    <source>
        <dbReference type="ARBA" id="ARBA00023136"/>
    </source>
</evidence>
<feature type="transmembrane region" description="Helical" evidence="6">
    <location>
        <begin position="36"/>
        <end position="55"/>
    </location>
</feature>
<dbReference type="AlphaFoldDB" id="A0A9W9K4Q0"/>
<evidence type="ECO:0000256" key="2">
    <source>
        <dbReference type="ARBA" id="ARBA00022692"/>
    </source>
</evidence>
<reference evidence="7" key="1">
    <citation type="submission" date="2022-11" db="EMBL/GenBank/DDBJ databases">
        <authorList>
            <person name="Petersen C."/>
        </authorList>
    </citation>
    <scope>NUCLEOTIDE SEQUENCE</scope>
    <source>
        <strain evidence="7">IBT 30069</strain>
    </source>
</reference>
<dbReference type="GO" id="GO:0016020">
    <property type="term" value="C:membrane"/>
    <property type="evidence" value="ECO:0007669"/>
    <property type="project" value="UniProtKB-SubCell"/>
</dbReference>
<dbReference type="Pfam" id="PF04479">
    <property type="entry name" value="RTA1"/>
    <property type="match status" value="1"/>
</dbReference>
<comment type="caution">
    <text evidence="7">The sequence shown here is derived from an EMBL/GenBank/DDBJ whole genome shotgun (WGS) entry which is preliminary data.</text>
</comment>
<evidence type="ECO:0008006" key="9">
    <source>
        <dbReference type="Google" id="ProtNLM"/>
    </source>
</evidence>
<evidence type="ECO:0000256" key="5">
    <source>
        <dbReference type="SAM" id="MobiDB-lite"/>
    </source>
</evidence>
<evidence type="ECO:0000256" key="1">
    <source>
        <dbReference type="ARBA" id="ARBA00004141"/>
    </source>
</evidence>
<dbReference type="PANTHER" id="PTHR31465">
    <property type="entry name" value="PROTEIN RTA1-RELATED"/>
    <property type="match status" value="1"/>
</dbReference>
<keyword evidence="8" id="KW-1185">Reference proteome</keyword>
<evidence type="ECO:0000256" key="6">
    <source>
        <dbReference type="SAM" id="Phobius"/>
    </source>
</evidence>
<dbReference type="InterPro" id="IPR007568">
    <property type="entry name" value="RTA1"/>
</dbReference>
<comment type="subcellular location">
    <subcellularLocation>
        <location evidence="1">Membrane</location>
        <topology evidence="1">Multi-pass membrane protein</topology>
    </subcellularLocation>
</comment>
<name>A0A9W9K4Q0_9EURO</name>